<reference evidence="1 2" key="1">
    <citation type="submission" date="2009-10" db="EMBL/GenBank/DDBJ databases">
        <title>The Genome Sequence of Cyanophage P-SSP2.</title>
        <authorList>
            <consortium name="The Broad Institute Genome Sequencing Platform"/>
            <person name="Henn M.R."/>
            <person name="Sullivan M.S."/>
            <person name="Osburne M.S."/>
            <person name="Levin J."/>
            <person name="Malboeuf C."/>
            <person name="Casali M."/>
            <person name="Russ C."/>
            <person name="Lennon N."/>
            <person name="Erlich R."/>
            <person name="Young S.K."/>
            <person name="Koehrsen M."/>
            <person name="Yandava C."/>
            <person name="Zeng Q."/>
            <person name="Alvarado L."/>
            <person name="Anderson S."/>
            <person name="Berlin A."/>
            <person name="Borenstein D."/>
            <person name="Chen Z."/>
            <person name="Engels R."/>
            <person name="Freedman E."/>
            <person name="Gellesch M."/>
            <person name="Goldberg J."/>
            <person name="Green L."/>
            <person name="Griggs A."/>
            <person name="Gujja S."/>
            <person name="Heiman D."/>
            <person name="Hepburn T."/>
            <person name="Howarth C."/>
            <person name="Jen D."/>
            <person name="Larson L."/>
            <person name="Lewis B."/>
            <person name="Mehta T."/>
            <person name="Park D."/>
            <person name="Pearson M."/>
            <person name="Roberts A."/>
            <person name="Ryan E."/>
            <person name="Saif S."/>
            <person name="Shea T."/>
            <person name="Shenoy N."/>
            <person name="Sisk P."/>
            <person name="Stolte C."/>
            <person name="Sykes S."/>
            <person name="Walk T."/>
            <person name="White J."/>
            <person name="Yu Q."/>
            <person name="Coleman M.L."/>
            <person name="Huang K.H."/>
            <person name="Weigele P.R."/>
            <person name="DeFrancesco A.S."/>
            <person name="Kern S.E."/>
            <person name="Thompson L.R."/>
            <person name="Fu R."/>
            <person name="Hombeck B."/>
            <person name="Chisholm S.W."/>
            <person name="Haas B."/>
            <person name="Nusbaum C."/>
            <person name="Galagan J."/>
            <person name="Birren B."/>
        </authorList>
    </citation>
    <scope>NUCLEOTIDE SEQUENCE [LARGE SCALE GENOMIC DNA]</scope>
    <source>
        <strain evidence="1">Syn26</strain>
    </source>
</reference>
<accession>E3SQI8</accession>
<dbReference type="KEGG" id="vg:11537994"/>
<proteinExistence type="predicted"/>
<keyword evidence="2" id="KW-1185">Reference proteome</keyword>
<protein>
    <submittedName>
        <fullName evidence="1">Uncharacterized protein</fullName>
    </submittedName>
</protein>
<dbReference type="RefSeq" id="YP_005087340.1">
    <property type="nucleotide sequence ID" value="NC_016656.1"/>
</dbReference>
<dbReference type="EMBL" id="GU071107">
    <property type="protein sequence ID" value="ADP00206.1"/>
    <property type="molecule type" value="Genomic_DNA"/>
</dbReference>
<dbReference type="Pfam" id="PF19847">
    <property type="entry name" value="DUF6322"/>
    <property type="match status" value="1"/>
</dbReference>
<organism evidence="1 2">
    <name type="scientific">Cyanophage P-SSP2</name>
    <dbReference type="NCBI Taxonomy" id="444876"/>
    <lineage>
        <taxon>Viruses</taxon>
        <taxon>Duplodnaviria</taxon>
        <taxon>Heunggongvirae</taxon>
        <taxon>Uroviricota</taxon>
        <taxon>Caudoviricetes</taxon>
        <taxon>Autographivirales</taxon>
        <taxon>Sechaudvirinae</taxon>
        <taxon>Tritonvirus</taxon>
        <taxon>Tritonvirus PSSP2</taxon>
    </lineage>
</organism>
<dbReference type="InterPro" id="IPR046285">
    <property type="entry name" value="DUF6322"/>
</dbReference>
<name>E3SQI8_9CAUD</name>
<gene>
    <name evidence="1" type="ORF">CYLG_00003</name>
</gene>
<evidence type="ECO:0000313" key="1">
    <source>
        <dbReference type="EMBL" id="ADP00206.1"/>
    </source>
</evidence>
<dbReference type="GeneID" id="11537994"/>
<evidence type="ECO:0000313" key="2">
    <source>
        <dbReference type="Proteomes" id="UP000006536"/>
    </source>
</evidence>
<sequence length="120" mass="12697">MKKLILLLALLSPSIARANTVTPQFTTGSMYSTTTTTQVITEVEVKEVFGAAVNTWSGSNITAAASAGIAGGDAVFTVTDTTLPWNLETTTRAAGLVEEWNTTRNYTINSTTTSLSVFSQ</sequence>
<dbReference type="Proteomes" id="UP000006536">
    <property type="component" value="Segment"/>
</dbReference>